<protein>
    <submittedName>
        <fullName evidence="1">Uncharacterized protein</fullName>
    </submittedName>
</protein>
<name>A0A8S0FMV5_ECOLX</name>
<dbReference type="Proteomes" id="UP000467488">
    <property type="component" value="Chromosome"/>
</dbReference>
<gene>
    <name evidence="1" type="ORF">EIMP300_32370</name>
</gene>
<evidence type="ECO:0000313" key="2">
    <source>
        <dbReference type="Proteomes" id="UP000467488"/>
    </source>
</evidence>
<proteinExistence type="predicted"/>
<dbReference type="EMBL" id="AP022360">
    <property type="protein sequence ID" value="BBU81837.1"/>
    <property type="molecule type" value="Genomic_DNA"/>
</dbReference>
<dbReference type="AlphaFoldDB" id="A0A8S0FMV5"/>
<accession>A0A8S0FMV5</accession>
<organism evidence="1 2">
    <name type="scientific">Escherichia coli</name>
    <dbReference type="NCBI Taxonomy" id="562"/>
    <lineage>
        <taxon>Bacteria</taxon>
        <taxon>Pseudomonadati</taxon>
        <taxon>Pseudomonadota</taxon>
        <taxon>Gammaproteobacteria</taxon>
        <taxon>Enterobacterales</taxon>
        <taxon>Enterobacteriaceae</taxon>
        <taxon>Escherichia</taxon>
    </lineage>
</organism>
<sequence length="50" mass="5876">MRLSWSVIRILTENHHFNVTQLRKAERVKDIFLWWIDSDAGLPLAGDGRL</sequence>
<reference evidence="1 2" key="1">
    <citation type="submission" date="2020-01" db="EMBL/GenBank/DDBJ databases">
        <title>Dynamics of blaIMP-6 dissemination in carbapenem resistant Enterobacteriacea isolated from regional surveillance in Osaka, Japan.</title>
        <authorList>
            <person name="Abe R."/>
            <person name="Akeda Y."/>
            <person name="Sugawara Y."/>
            <person name="Yamamoto N."/>
            <person name="Tomono K."/>
            <person name="Takeuchi D."/>
            <person name="Kawahara R."/>
            <person name="Hamada S."/>
        </authorList>
    </citation>
    <scope>NUCLEOTIDE SEQUENCE [LARGE SCALE GENOMIC DNA]</scope>
    <source>
        <strain evidence="1 2">E300</strain>
    </source>
</reference>
<evidence type="ECO:0000313" key="1">
    <source>
        <dbReference type="EMBL" id="BBU81837.1"/>
    </source>
</evidence>